<evidence type="ECO:0000313" key="2">
    <source>
        <dbReference type="EMBL" id="GAO14915.1"/>
    </source>
</evidence>
<accession>A0A1B5KVC0</accession>
<sequence>MSKKTDGLTPRIANRSRDGCLRARKSAVSSFGKTAERGSSSSFGLPQHLSEERDSGSFGQRREGAKSNASKSAGMYSASYGEEYQMFRTVDPTSG</sequence>
<reference evidence="3" key="1">
    <citation type="journal article" date="2016" name="Genome Announc.">
        <title>Genome sequence of Ustilaginoidea virens IPU010, a rice pathogenic fungus causing false smut.</title>
        <authorList>
            <person name="Kumagai T."/>
            <person name="Ishii T."/>
            <person name="Terai G."/>
            <person name="Umemura M."/>
            <person name="Machida M."/>
            <person name="Asai K."/>
        </authorList>
    </citation>
    <scope>NUCLEOTIDE SEQUENCE [LARGE SCALE GENOMIC DNA]</scope>
    <source>
        <strain evidence="3">IPU010</strain>
    </source>
</reference>
<organism evidence="2 3">
    <name type="scientific">Ustilaginoidea virens</name>
    <name type="common">Rice false smut fungus</name>
    <name type="synonym">Villosiclava virens</name>
    <dbReference type="NCBI Taxonomy" id="1159556"/>
    <lineage>
        <taxon>Eukaryota</taxon>
        <taxon>Fungi</taxon>
        <taxon>Dikarya</taxon>
        <taxon>Ascomycota</taxon>
        <taxon>Pezizomycotina</taxon>
        <taxon>Sordariomycetes</taxon>
        <taxon>Hypocreomycetidae</taxon>
        <taxon>Hypocreales</taxon>
        <taxon>Clavicipitaceae</taxon>
        <taxon>Ustilaginoidea</taxon>
    </lineage>
</organism>
<evidence type="ECO:0000256" key="1">
    <source>
        <dbReference type="SAM" id="MobiDB-lite"/>
    </source>
</evidence>
<feature type="region of interest" description="Disordered" evidence="1">
    <location>
        <begin position="1"/>
        <end position="75"/>
    </location>
</feature>
<proteinExistence type="predicted"/>
<dbReference type="EMBL" id="BBTG02000003">
    <property type="protein sequence ID" value="GAO14915.1"/>
    <property type="molecule type" value="Genomic_DNA"/>
</dbReference>
<gene>
    <name evidence="2" type="ORF">UVI_02007530</name>
</gene>
<name>A0A1B5KVC0_USTVR</name>
<comment type="caution">
    <text evidence="2">The sequence shown here is derived from an EMBL/GenBank/DDBJ whole genome shotgun (WGS) entry which is preliminary data.</text>
</comment>
<feature type="compositionally biased region" description="Basic and acidic residues" evidence="1">
    <location>
        <begin position="49"/>
        <end position="65"/>
    </location>
</feature>
<protein>
    <submittedName>
        <fullName evidence="2">Uncharacterized protein</fullName>
    </submittedName>
</protein>
<feature type="compositionally biased region" description="Polar residues" evidence="1">
    <location>
        <begin position="27"/>
        <end position="44"/>
    </location>
</feature>
<dbReference type="Proteomes" id="UP000054053">
    <property type="component" value="Unassembled WGS sequence"/>
</dbReference>
<evidence type="ECO:0000313" key="3">
    <source>
        <dbReference type="Proteomes" id="UP000054053"/>
    </source>
</evidence>
<dbReference type="AlphaFoldDB" id="A0A1B5KVC0"/>